<sequence length="357" mass="37741">MDLWRPAAESYAAFAGEAADSPCFADWATSVADDPEVLARIETLPRIKQQPNLVFAAARWHGVPAPGPYAGLREALLGDWEPIRRTVLARSTQTNEVGRLATLLPVFAALAGVDGVDGGGGTGGNGAGEVGGIGEERPLALIEAGASAGLCLYPDRYRYEFSGDGSGTRLGAGPVLRCETTGPVPLPSRVPEVAWRAGVDLSPLDVRDADQTAWLEMLVWPEQRDRRERLAEAVRVARREPPHLVAGDLLEELPALLEQAPDGAVPVVFHSAVLAYLTPADRERFVALIGGLVSEGRCRWVSNEAPGVLPGVAATVARGQASASAGSAPQTHFLLAVDGRAVARTHGHGRVLQWLTD</sequence>
<protein>
    <submittedName>
        <fullName evidence="1">DUF2332 domain-containing protein</fullName>
    </submittedName>
</protein>
<organism evidence="1 2">
    <name type="scientific">Nocardioides donggukensis</name>
    <dbReference type="NCBI Taxonomy" id="2774019"/>
    <lineage>
        <taxon>Bacteria</taxon>
        <taxon>Bacillati</taxon>
        <taxon>Actinomycetota</taxon>
        <taxon>Actinomycetes</taxon>
        <taxon>Propionibacteriales</taxon>
        <taxon>Nocardioidaceae</taxon>
        <taxon>Nocardioides</taxon>
    </lineage>
</organism>
<gene>
    <name evidence="1" type="ORF">IE331_15865</name>
</gene>
<evidence type="ECO:0000313" key="1">
    <source>
        <dbReference type="EMBL" id="MBD8871103.1"/>
    </source>
</evidence>
<dbReference type="EMBL" id="JACYXZ010000005">
    <property type="protein sequence ID" value="MBD8871103.1"/>
    <property type="molecule type" value="Genomic_DNA"/>
</dbReference>
<comment type="caution">
    <text evidence="1">The sequence shown here is derived from an EMBL/GenBank/DDBJ whole genome shotgun (WGS) entry which is preliminary data.</text>
</comment>
<dbReference type="InterPro" id="IPR011200">
    <property type="entry name" value="UCP012608"/>
</dbReference>
<accession>A0A927K8U2</accession>
<proteinExistence type="predicted"/>
<dbReference type="AlphaFoldDB" id="A0A927K8U2"/>
<evidence type="ECO:0000313" key="2">
    <source>
        <dbReference type="Proteomes" id="UP000616839"/>
    </source>
</evidence>
<dbReference type="RefSeq" id="WP_192144439.1">
    <property type="nucleotide sequence ID" value="NZ_JACYXZ010000005.1"/>
</dbReference>
<keyword evidence="2" id="KW-1185">Reference proteome</keyword>
<reference evidence="1" key="1">
    <citation type="submission" date="2020-09" db="EMBL/GenBank/DDBJ databases">
        <title>Nocardioides sp. strain MJB4 16S ribosomal RNA gene Genome sequencing and assembly.</title>
        <authorList>
            <person name="Kim I."/>
        </authorList>
    </citation>
    <scope>NUCLEOTIDE SEQUENCE</scope>
    <source>
        <strain evidence="1">MJB4</strain>
    </source>
</reference>
<dbReference type="Pfam" id="PF10094">
    <property type="entry name" value="DUF2332"/>
    <property type="match status" value="2"/>
</dbReference>
<dbReference type="Proteomes" id="UP000616839">
    <property type="component" value="Unassembled WGS sequence"/>
</dbReference>
<name>A0A927K8U2_9ACTN</name>